<evidence type="ECO:0000259" key="2">
    <source>
        <dbReference type="Pfam" id="PF13860"/>
    </source>
</evidence>
<evidence type="ECO:0000313" key="4">
    <source>
        <dbReference type="Proteomes" id="UP000779900"/>
    </source>
</evidence>
<dbReference type="Proteomes" id="UP000779900">
    <property type="component" value="Unassembled WGS sequence"/>
</dbReference>
<name>A0A937XDN9_UNCW3</name>
<dbReference type="InterPro" id="IPR013783">
    <property type="entry name" value="Ig-like_fold"/>
</dbReference>
<dbReference type="Gene3D" id="2.60.40.10">
    <property type="entry name" value="Immunoglobulins"/>
    <property type="match status" value="1"/>
</dbReference>
<dbReference type="EMBL" id="VGIR01000002">
    <property type="protein sequence ID" value="MBM3330334.1"/>
    <property type="molecule type" value="Genomic_DNA"/>
</dbReference>
<feature type="signal peptide" evidence="1">
    <location>
        <begin position="1"/>
        <end position="20"/>
    </location>
</feature>
<accession>A0A937XDN9</accession>
<evidence type="ECO:0000256" key="1">
    <source>
        <dbReference type="SAM" id="SignalP"/>
    </source>
</evidence>
<reference evidence="3" key="1">
    <citation type="submission" date="2019-03" db="EMBL/GenBank/DDBJ databases">
        <title>Lake Tanganyika Metagenome-Assembled Genomes (MAGs).</title>
        <authorList>
            <person name="Tran P."/>
        </authorList>
    </citation>
    <scope>NUCLEOTIDE SEQUENCE</scope>
    <source>
        <strain evidence="3">K_DeepCast_150m_m2_040</strain>
    </source>
</reference>
<proteinExistence type="predicted"/>
<dbReference type="AlphaFoldDB" id="A0A937XDN9"/>
<feature type="domain" description="FlgD/Vpr Ig-like" evidence="2">
    <location>
        <begin position="411"/>
        <end position="474"/>
    </location>
</feature>
<dbReference type="InterPro" id="IPR025965">
    <property type="entry name" value="FlgD/Vpr_Ig-like"/>
</dbReference>
<dbReference type="InterPro" id="IPR026444">
    <property type="entry name" value="Secre_tail"/>
</dbReference>
<dbReference type="NCBIfam" id="TIGR04183">
    <property type="entry name" value="Por_Secre_tail"/>
    <property type="match status" value="1"/>
</dbReference>
<dbReference type="Pfam" id="PF13860">
    <property type="entry name" value="FlgD_ig"/>
    <property type="match status" value="1"/>
</dbReference>
<evidence type="ECO:0000313" key="3">
    <source>
        <dbReference type="EMBL" id="MBM3330334.1"/>
    </source>
</evidence>
<comment type="caution">
    <text evidence="3">The sequence shown here is derived from an EMBL/GenBank/DDBJ whole genome shotgun (WGS) entry which is preliminary data.</text>
</comment>
<dbReference type="Gene3D" id="2.60.40.4070">
    <property type="match status" value="1"/>
</dbReference>
<dbReference type="SUPFAM" id="SSF75011">
    <property type="entry name" value="3-carboxy-cis,cis-mucoante lactonizing enzyme"/>
    <property type="match status" value="1"/>
</dbReference>
<organism evidence="3 4">
    <name type="scientific">candidate division WOR-3 bacterium</name>
    <dbReference type="NCBI Taxonomy" id="2052148"/>
    <lineage>
        <taxon>Bacteria</taxon>
        <taxon>Bacteria division WOR-3</taxon>
    </lineage>
</organism>
<protein>
    <submittedName>
        <fullName evidence="3">T9SS type A sorting domain-containing protein</fullName>
    </submittedName>
</protein>
<keyword evidence="1" id="KW-0732">Signal</keyword>
<sequence>MRKTVLALMLVAATAGVARAARPTTATNSTSDPVRTGRVTGHIAVLYDRAGKLVGGNSDAVSGDSLYWKSYNSTTYLKSSAKDHDPAPADRTAMAFQDNQTVVCMDPSGDYVYEVLGSTMRRFSTTDGSDTSFTLAYPGNGACGTDGQYVYVPRIDSIYKYTTTGTYVNTTKINFSTNQYAFAVTNDTLWAGDFSGVTYYGYACARFEGESLNYDATWNVGGGTGGAGMNIAFDGTYYYWAMGGYQSNTFKRFYSDRTLYTEGMVSTDCRGVMCKVVGSPRADVACVELLAPADTVDSGATITPQAVIRNVGTTDESFDAWFSIGSDYADTVSLRLAAGASDTVEFAGWEALDLGTLAVTCSTMLSGDVDSMNDAVHDSVEVVPFTGIRGRFDTHGLSLLDEVLPNPTSGRVAVSYRLPNPTEVRLSVYSSAGVPVWVLQRGVQDAGPHQVSWDGRDEQGRRVAAGVYLLRLEAGRLGATRKLVVHR</sequence>
<feature type="chain" id="PRO_5038140386" evidence="1">
    <location>
        <begin position="21"/>
        <end position="487"/>
    </location>
</feature>
<gene>
    <name evidence="3" type="ORF">FJY68_00615</name>
</gene>